<dbReference type="Proteomes" id="UP000266118">
    <property type="component" value="Chromosome"/>
</dbReference>
<proteinExistence type="predicted"/>
<evidence type="ECO:0000313" key="1">
    <source>
        <dbReference type="EMBL" id="AYD46389.1"/>
    </source>
</evidence>
<name>A0A386HL88_9BACT</name>
<protein>
    <submittedName>
        <fullName evidence="1">Uncharacterized protein</fullName>
    </submittedName>
</protein>
<gene>
    <name evidence="1" type="ORF">D6B99_01400</name>
</gene>
<accession>A0A386HL88</accession>
<dbReference type="RefSeq" id="WP_119984363.1">
    <property type="nucleotide sequence ID" value="NZ_CP032489.1"/>
</dbReference>
<evidence type="ECO:0000313" key="2">
    <source>
        <dbReference type="Proteomes" id="UP000266118"/>
    </source>
</evidence>
<dbReference type="AlphaFoldDB" id="A0A386HL88"/>
<dbReference type="EMBL" id="CP032489">
    <property type="protein sequence ID" value="AYD46389.1"/>
    <property type="molecule type" value="Genomic_DNA"/>
</dbReference>
<dbReference type="OrthoDB" id="963592at2"/>
<organism evidence="1 2">
    <name type="scientific">Arachidicoccus soli</name>
    <dbReference type="NCBI Taxonomy" id="2341117"/>
    <lineage>
        <taxon>Bacteria</taxon>
        <taxon>Pseudomonadati</taxon>
        <taxon>Bacteroidota</taxon>
        <taxon>Chitinophagia</taxon>
        <taxon>Chitinophagales</taxon>
        <taxon>Chitinophagaceae</taxon>
        <taxon>Arachidicoccus</taxon>
    </lineage>
</organism>
<reference evidence="1 2" key="1">
    <citation type="submission" date="2018-09" db="EMBL/GenBank/DDBJ databases">
        <title>Arachidicoccus sp. nov., a bacterium isolated from soil.</title>
        <authorList>
            <person name="Weon H.-Y."/>
            <person name="Kwon S.-W."/>
            <person name="Lee S.A."/>
        </authorList>
    </citation>
    <scope>NUCLEOTIDE SEQUENCE [LARGE SCALE GENOMIC DNA]</scope>
    <source>
        <strain evidence="1 2">KIS59-12</strain>
    </source>
</reference>
<sequence length="62" mass="7109">MARFLHEHGAKAANVCIREAFLEYILAVTEVGVPNEFNDTLWDFEELMQFFDIAENVVTSSE</sequence>
<dbReference type="KEGG" id="ark:D6B99_01400"/>
<keyword evidence="2" id="KW-1185">Reference proteome</keyword>